<reference evidence="4 5" key="1">
    <citation type="journal article" date="2023" name="Sci. Data">
        <title>Genome assembly of the Korean intertidal mud-creeper Batillaria attramentaria.</title>
        <authorList>
            <person name="Patra A.K."/>
            <person name="Ho P.T."/>
            <person name="Jun S."/>
            <person name="Lee S.J."/>
            <person name="Kim Y."/>
            <person name="Won Y.J."/>
        </authorList>
    </citation>
    <scope>NUCLEOTIDE SEQUENCE [LARGE SCALE GENOMIC DNA]</scope>
    <source>
        <strain evidence="4">Wonlab-2016</strain>
    </source>
</reference>
<keyword evidence="5" id="KW-1185">Reference proteome</keyword>
<feature type="signal peptide" evidence="2">
    <location>
        <begin position="1"/>
        <end position="26"/>
    </location>
</feature>
<sequence>MASAPSSLCQMCVVLFLALSLGRCSVEQMTWKQDAVIKNAIFHQDLLFTMTDRLSAIDCGRRCSQTENCVSFTFTRHSSSRGACRGHSSSLTSQTPSSTEPGTEAYCFVGKKVWLDPAEQQLQSDWVRKKCATDLDCPADNATCFRNMVCLCLPGYYYSHKGDNCVPECSPADLQTGFMDYPSGLLNSHVLHYVPSGVSLLQCQRYCTRDAVCRAITFVRSSGMCMTHHVTPLDADDVHVCWFPDMTPHFYSQLTCA</sequence>
<comment type="caution">
    <text evidence="4">The sequence shown here is derived from an EMBL/GenBank/DDBJ whole genome shotgun (WGS) entry which is preliminary data.</text>
</comment>
<protein>
    <recommendedName>
        <fullName evidence="3">Apple domain-containing protein</fullName>
    </recommendedName>
</protein>
<dbReference type="PROSITE" id="PS50948">
    <property type="entry name" value="PAN"/>
    <property type="match status" value="1"/>
</dbReference>
<dbReference type="EMBL" id="JACVVK020000524">
    <property type="protein sequence ID" value="KAK7468055.1"/>
    <property type="molecule type" value="Genomic_DNA"/>
</dbReference>
<dbReference type="AlphaFoldDB" id="A0ABD0JAQ6"/>
<dbReference type="SUPFAM" id="SSF57414">
    <property type="entry name" value="Hairpin loop containing domain-like"/>
    <property type="match status" value="1"/>
</dbReference>
<feature type="domain" description="Apple" evidence="3">
    <location>
        <begin position="169"/>
        <end position="256"/>
    </location>
</feature>
<feature type="compositionally biased region" description="Low complexity" evidence="1">
    <location>
        <begin position="88"/>
        <end position="99"/>
    </location>
</feature>
<dbReference type="Gene3D" id="3.50.4.10">
    <property type="entry name" value="Hepatocyte Growth Factor"/>
    <property type="match status" value="1"/>
</dbReference>
<evidence type="ECO:0000259" key="3">
    <source>
        <dbReference type="PROSITE" id="PS50948"/>
    </source>
</evidence>
<evidence type="ECO:0000313" key="5">
    <source>
        <dbReference type="Proteomes" id="UP001519460"/>
    </source>
</evidence>
<evidence type="ECO:0000256" key="2">
    <source>
        <dbReference type="SAM" id="SignalP"/>
    </source>
</evidence>
<feature type="chain" id="PRO_5044863269" description="Apple domain-containing protein" evidence="2">
    <location>
        <begin position="27"/>
        <end position="257"/>
    </location>
</feature>
<keyword evidence="2" id="KW-0732">Signal</keyword>
<gene>
    <name evidence="4" type="ORF">BaRGS_00036706</name>
</gene>
<accession>A0ABD0JAQ6</accession>
<name>A0ABD0JAQ6_9CAEN</name>
<feature type="region of interest" description="Disordered" evidence="1">
    <location>
        <begin position="78"/>
        <end position="101"/>
    </location>
</feature>
<evidence type="ECO:0000313" key="4">
    <source>
        <dbReference type="EMBL" id="KAK7468055.1"/>
    </source>
</evidence>
<dbReference type="Pfam" id="PF00024">
    <property type="entry name" value="PAN_1"/>
    <property type="match status" value="2"/>
</dbReference>
<proteinExistence type="predicted"/>
<dbReference type="Proteomes" id="UP001519460">
    <property type="component" value="Unassembled WGS sequence"/>
</dbReference>
<organism evidence="4 5">
    <name type="scientific">Batillaria attramentaria</name>
    <dbReference type="NCBI Taxonomy" id="370345"/>
    <lineage>
        <taxon>Eukaryota</taxon>
        <taxon>Metazoa</taxon>
        <taxon>Spiralia</taxon>
        <taxon>Lophotrochozoa</taxon>
        <taxon>Mollusca</taxon>
        <taxon>Gastropoda</taxon>
        <taxon>Caenogastropoda</taxon>
        <taxon>Sorbeoconcha</taxon>
        <taxon>Cerithioidea</taxon>
        <taxon>Batillariidae</taxon>
        <taxon>Batillaria</taxon>
    </lineage>
</organism>
<evidence type="ECO:0000256" key="1">
    <source>
        <dbReference type="SAM" id="MobiDB-lite"/>
    </source>
</evidence>
<dbReference type="InterPro" id="IPR003609">
    <property type="entry name" value="Pan_app"/>
</dbReference>